<keyword evidence="18" id="KW-1185">Reference proteome</keyword>
<dbReference type="InterPro" id="IPR050476">
    <property type="entry name" value="Insect_CytP450_Detox"/>
</dbReference>
<feature type="transmembrane region" description="Helical" evidence="16">
    <location>
        <begin position="12"/>
        <end position="29"/>
    </location>
</feature>
<reference evidence="17" key="1">
    <citation type="submission" date="2021-12" db="EMBL/GenBank/DDBJ databases">
        <authorList>
            <person name="King R."/>
        </authorList>
    </citation>
    <scope>NUCLEOTIDE SEQUENCE</scope>
</reference>
<evidence type="ECO:0000256" key="12">
    <source>
        <dbReference type="ARBA" id="ARBA00023033"/>
    </source>
</evidence>
<proteinExistence type="inferred from homology"/>
<evidence type="ECO:0000256" key="5">
    <source>
        <dbReference type="ARBA" id="ARBA00010617"/>
    </source>
</evidence>
<keyword evidence="7 14" id="KW-0479">Metal-binding</keyword>
<keyword evidence="12 15" id="KW-0503">Monooxygenase</keyword>
<dbReference type="PANTHER" id="PTHR24292:SF84">
    <property type="entry name" value="CYTOCHROME P450 28A5-RELATED"/>
    <property type="match status" value="1"/>
</dbReference>
<dbReference type="PRINTS" id="PR00465">
    <property type="entry name" value="EP450IV"/>
</dbReference>
<dbReference type="GO" id="GO:0004497">
    <property type="term" value="F:monooxygenase activity"/>
    <property type="evidence" value="ECO:0007669"/>
    <property type="project" value="UniProtKB-KW"/>
</dbReference>
<evidence type="ECO:0000313" key="18">
    <source>
        <dbReference type="Proteomes" id="UP001152759"/>
    </source>
</evidence>
<dbReference type="Proteomes" id="UP001152759">
    <property type="component" value="Chromosome 1"/>
</dbReference>
<dbReference type="PRINTS" id="PR00385">
    <property type="entry name" value="P450"/>
</dbReference>
<dbReference type="Pfam" id="PF00067">
    <property type="entry name" value="p450"/>
    <property type="match status" value="1"/>
</dbReference>
<organism evidence="17 18">
    <name type="scientific">Bemisia tabaci</name>
    <name type="common">Sweetpotato whitefly</name>
    <name type="synonym">Aleurodes tabaci</name>
    <dbReference type="NCBI Taxonomy" id="7038"/>
    <lineage>
        <taxon>Eukaryota</taxon>
        <taxon>Metazoa</taxon>
        <taxon>Ecdysozoa</taxon>
        <taxon>Arthropoda</taxon>
        <taxon>Hexapoda</taxon>
        <taxon>Insecta</taxon>
        <taxon>Pterygota</taxon>
        <taxon>Neoptera</taxon>
        <taxon>Paraneoptera</taxon>
        <taxon>Hemiptera</taxon>
        <taxon>Sternorrhyncha</taxon>
        <taxon>Aleyrodoidea</taxon>
        <taxon>Aleyrodidae</taxon>
        <taxon>Aleyrodinae</taxon>
        <taxon>Bemisia</taxon>
    </lineage>
</organism>
<evidence type="ECO:0000256" key="3">
    <source>
        <dbReference type="ARBA" id="ARBA00004174"/>
    </source>
</evidence>
<dbReference type="AlphaFoldDB" id="A0A9N9ZZQ9"/>
<evidence type="ECO:0000256" key="10">
    <source>
        <dbReference type="ARBA" id="ARBA00023002"/>
    </source>
</evidence>
<evidence type="ECO:0000256" key="4">
    <source>
        <dbReference type="ARBA" id="ARBA00004406"/>
    </source>
</evidence>
<evidence type="ECO:0000256" key="11">
    <source>
        <dbReference type="ARBA" id="ARBA00023004"/>
    </source>
</evidence>
<keyword evidence="13 16" id="KW-0472">Membrane</keyword>
<name>A0A9N9ZZQ9_BEMTA</name>
<keyword evidence="16" id="KW-1133">Transmembrane helix</keyword>
<sequence length="527" mass="59905">MELLTSVVNSQVTLALLCISVALYVWFLIQKKFSYWNKRGVPEISILTCLPNFIVQLLQIKRFSTIVSEYYKATEGHSFIGMYQGLRPAIMLRDPTMVNDWIVKGFSNFHDRNSPPDEKARNLSGNLLSLTGERWHIVRAKVSPAFSSVKLNFMYDANKSYAVEARIYLERLCSGKNEAIVDVDDFVSRYAMDVIGAWGLGGECNAIKDPQNCEIKKILDQFMRSSWRRSMELFLSMVHPSLARLFRSRCFSNISNFITSVTNQAIKTRNENGSSGKDFLQYLINVCRAETEGEQEEGETMLNGVPQPLKNEDSVFTENIVASTIVNMLAAGLHTVAATTTFCLYELAYHPEIQDRVFKEIQTVKNGSGNEIQFADLKKFSYLTQVISETLRKHPPGGLMVRKCTETFNVPNSSFVIEKGVDLLIPTIGFHHDPKYFPNPENFDPERFSAENIDKIVPGSYLPFGEGPRFCIANRMAMMNVKDMLITILSEYSLHPCSKTKNPLKFDRKTFTLSPEGEVWLCIKRRI</sequence>
<dbReference type="PROSITE" id="PS00086">
    <property type="entry name" value="CYTOCHROME_P450"/>
    <property type="match status" value="1"/>
</dbReference>
<evidence type="ECO:0000256" key="7">
    <source>
        <dbReference type="ARBA" id="ARBA00022723"/>
    </source>
</evidence>
<evidence type="ECO:0000256" key="2">
    <source>
        <dbReference type="ARBA" id="ARBA00003690"/>
    </source>
</evidence>
<keyword evidence="9" id="KW-0492">Microsome</keyword>
<keyword evidence="11 14" id="KW-0408">Iron</keyword>
<protein>
    <recommendedName>
        <fullName evidence="19">Cytochrome P450</fullName>
    </recommendedName>
</protein>
<dbReference type="EMBL" id="OU963862">
    <property type="protein sequence ID" value="CAH0380970.1"/>
    <property type="molecule type" value="Genomic_DNA"/>
</dbReference>
<dbReference type="SUPFAM" id="SSF48264">
    <property type="entry name" value="Cytochrome P450"/>
    <property type="match status" value="1"/>
</dbReference>
<evidence type="ECO:0008006" key="19">
    <source>
        <dbReference type="Google" id="ProtNLM"/>
    </source>
</evidence>
<dbReference type="InterPro" id="IPR002403">
    <property type="entry name" value="Cyt_P450_E_grp-IV"/>
</dbReference>
<comment type="subcellular location">
    <subcellularLocation>
        <location evidence="4">Endoplasmic reticulum membrane</location>
        <topology evidence="4">Peripheral membrane protein</topology>
    </subcellularLocation>
    <subcellularLocation>
        <location evidence="3">Microsome membrane</location>
        <topology evidence="3">Peripheral membrane protein</topology>
    </subcellularLocation>
</comment>
<keyword evidence="8" id="KW-0256">Endoplasmic reticulum</keyword>
<gene>
    <name evidence="17" type="ORF">BEMITA_LOCUS666</name>
</gene>
<evidence type="ECO:0000256" key="1">
    <source>
        <dbReference type="ARBA" id="ARBA00001971"/>
    </source>
</evidence>
<comment type="function">
    <text evidence="2">May be involved in the metabolism of insect hormones and in the breakdown of synthetic insecticides.</text>
</comment>
<dbReference type="InterPro" id="IPR036396">
    <property type="entry name" value="Cyt_P450_sf"/>
</dbReference>
<dbReference type="GO" id="GO:0020037">
    <property type="term" value="F:heme binding"/>
    <property type="evidence" value="ECO:0007669"/>
    <property type="project" value="InterPro"/>
</dbReference>
<dbReference type="PANTHER" id="PTHR24292">
    <property type="entry name" value="CYTOCHROME P450"/>
    <property type="match status" value="1"/>
</dbReference>
<keyword evidence="6 14" id="KW-0349">Heme</keyword>
<comment type="similarity">
    <text evidence="5 15">Belongs to the cytochrome P450 family.</text>
</comment>
<dbReference type="Gene3D" id="1.10.630.10">
    <property type="entry name" value="Cytochrome P450"/>
    <property type="match status" value="1"/>
</dbReference>
<keyword evidence="10 15" id="KW-0560">Oxidoreductase</keyword>
<feature type="binding site" description="axial binding residue" evidence="14">
    <location>
        <position position="471"/>
    </location>
    <ligand>
        <name>heme</name>
        <dbReference type="ChEBI" id="CHEBI:30413"/>
    </ligand>
    <ligandPart>
        <name>Fe</name>
        <dbReference type="ChEBI" id="CHEBI:18248"/>
    </ligandPart>
</feature>
<evidence type="ECO:0000256" key="8">
    <source>
        <dbReference type="ARBA" id="ARBA00022824"/>
    </source>
</evidence>
<evidence type="ECO:0000256" key="15">
    <source>
        <dbReference type="RuleBase" id="RU000461"/>
    </source>
</evidence>
<dbReference type="InterPro" id="IPR017972">
    <property type="entry name" value="Cyt_P450_CS"/>
</dbReference>
<evidence type="ECO:0000256" key="13">
    <source>
        <dbReference type="ARBA" id="ARBA00023136"/>
    </source>
</evidence>
<comment type="cofactor">
    <cofactor evidence="1 14">
        <name>heme</name>
        <dbReference type="ChEBI" id="CHEBI:30413"/>
    </cofactor>
</comment>
<accession>A0A9N9ZZQ9</accession>
<dbReference type="CDD" id="cd11056">
    <property type="entry name" value="CYP6-like"/>
    <property type="match status" value="1"/>
</dbReference>
<evidence type="ECO:0000256" key="6">
    <source>
        <dbReference type="ARBA" id="ARBA00022617"/>
    </source>
</evidence>
<dbReference type="GO" id="GO:0005506">
    <property type="term" value="F:iron ion binding"/>
    <property type="evidence" value="ECO:0007669"/>
    <property type="project" value="InterPro"/>
</dbReference>
<dbReference type="GO" id="GO:0005789">
    <property type="term" value="C:endoplasmic reticulum membrane"/>
    <property type="evidence" value="ECO:0007669"/>
    <property type="project" value="UniProtKB-SubCell"/>
</dbReference>
<evidence type="ECO:0000313" key="17">
    <source>
        <dbReference type="EMBL" id="CAH0380970.1"/>
    </source>
</evidence>
<evidence type="ECO:0000256" key="14">
    <source>
        <dbReference type="PIRSR" id="PIRSR602403-1"/>
    </source>
</evidence>
<dbReference type="InterPro" id="IPR001128">
    <property type="entry name" value="Cyt_P450"/>
</dbReference>
<keyword evidence="16" id="KW-0812">Transmembrane</keyword>
<evidence type="ECO:0000256" key="16">
    <source>
        <dbReference type="SAM" id="Phobius"/>
    </source>
</evidence>
<dbReference type="FunFam" id="1.10.630.10:FF:000042">
    <property type="entry name" value="Cytochrome P450"/>
    <property type="match status" value="1"/>
</dbReference>
<evidence type="ECO:0000256" key="9">
    <source>
        <dbReference type="ARBA" id="ARBA00022848"/>
    </source>
</evidence>
<dbReference type="GO" id="GO:0016705">
    <property type="term" value="F:oxidoreductase activity, acting on paired donors, with incorporation or reduction of molecular oxygen"/>
    <property type="evidence" value="ECO:0007669"/>
    <property type="project" value="InterPro"/>
</dbReference>